<dbReference type="SUPFAM" id="SSF69322">
    <property type="entry name" value="Tricorn protease domain 2"/>
    <property type="match status" value="1"/>
</dbReference>
<dbReference type="SUPFAM" id="SSF63829">
    <property type="entry name" value="Calcium-dependent phosphotriesterase"/>
    <property type="match status" value="1"/>
</dbReference>
<gene>
    <name evidence="2" type="ORF">C9374_009437</name>
</gene>
<comment type="caution">
    <text evidence="2">The sequence shown here is derived from an EMBL/GenBank/DDBJ whole genome shotgun (WGS) entry which is preliminary data.</text>
</comment>
<name>A0AA88KWV6_NAELO</name>
<keyword evidence="1" id="KW-0732">Signal</keyword>
<evidence type="ECO:0000256" key="1">
    <source>
        <dbReference type="SAM" id="SignalP"/>
    </source>
</evidence>
<dbReference type="RefSeq" id="XP_044554754.1">
    <property type="nucleotide sequence ID" value="XM_044699624.1"/>
</dbReference>
<sequence length="720" mass="80801">MTRTTFSVTVVILLLLLFTSSSSFNELNFSFTHAYPVTLLNATTGVYDMGVAVDKGNTRGVVVTVCGQAPNPQYECILALMMEFSSYMFALLVVNSENGNTTRLDFPNQAITTGDAVYASLLSFDGQYYYFHFGGHFFQFDAKTVAFSFIGKTLPGTAMRMTLDNQGNVWSVTYPKSGLVSFNPNTRVLTDYGYVYNQSWPMYQRSLAFDDQGYLYFAVGYTLSQIIAFNPNTSKANPLIPEHERVDGMPVLYRDVDGAVYAANVHATPVYRLYKGNSSVIVSHPKVEMKYITGSQDFFYPYFPSLRRLITFDEENRQFTIREKNNTLTTLSFQYTCRGANIMDIRASPDFSTLIGGSNFPMNFFTMNSKNGIFQNYYSVDQPNVVQAFPYDPYVWFGTYPYGRLLQYDLNKPWIDPIAGNVNSTNPVILTSAMPHIIRPSVVLVHPNKKFVFMGGTPEYGNTGGGLLIWNRLTQNSTVLDHTQLLKYHSTHSMAVIPNSQDLILCGTTIAAGTGGVPIAPVAELYIFNTTSMNVTWRGALISNVRYYYELFSVSSTGLIYGYTDSRMFFVFNPANRSLIHLKPMDRAFVEQGPHSFALHPNGRDVYITLSTGIHFIDENTFAMKRIMTPPSKVLPFNGVILKNGWYYYRSESRIHGFKLFNVTEPLVSNSVKPIGPSSRPEPARNVSAVISMGSSVKMGMRNGMTLISFISLVLFACWF</sequence>
<accession>A0AA88KWV6</accession>
<evidence type="ECO:0000313" key="3">
    <source>
        <dbReference type="Proteomes" id="UP000816034"/>
    </source>
</evidence>
<evidence type="ECO:0000313" key="2">
    <source>
        <dbReference type="EMBL" id="KAG2392860.1"/>
    </source>
</evidence>
<reference evidence="2 3" key="1">
    <citation type="journal article" date="2018" name="BMC Genomics">
        <title>The genome of Naegleria lovaniensis, the basis for a comparative approach to unravel pathogenicity factors of the human pathogenic amoeba N. fowleri.</title>
        <authorList>
            <person name="Liechti N."/>
            <person name="Schurch N."/>
            <person name="Bruggmann R."/>
            <person name="Wittwer M."/>
        </authorList>
    </citation>
    <scope>NUCLEOTIDE SEQUENCE [LARGE SCALE GENOMIC DNA]</scope>
    <source>
        <strain evidence="2 3">ATCC 30569</strain>
    </source>
</reference>
<keyword evidence="3" id="KW-1185">Reference proteome</keyword>
<dbReference type="GeneID" id="68101891"/>
<dbReference type="EMBL" id="PYSW02000003">
    <property type="protein sequence ID" value="KAG2392860.1"/>
    <property type="molecule type" value="Genomic_DNA"/>
</dbReference>
<feature type="signal peptide" evidence="1">
    <location>
        <begin position="1"/>
        <end position="23"/>
    </location>
</feature>
<dbReference type="InterPro" id="IPR015943">
    <property type="entry name" value="WD40/YVTN_repeat-like_dom_sf"/>
</dbReference>
<dbReference type="Proteomes" id="UP000816034">
    <property type="component" value="Unassembled WGS sequence"/>
</dbReference>
<proteinExistence type="predicted"/>
<organism evidence="2 3">
    <name type="scientific">Naegleria lovaniensis</name>
    <name type="common">Amoeba</name>
    <dbReference type="NCBI Taxonomy" id="51637"/>
    <lineage>
        <taxon>Eukaryota</taxon>
        <taxon>Discoba</taxon>
        <taxon>Heterolobosea</taxon>
        <taxon>Tetramitia</taxon>
        <taxon>Eutetramitia</taxon>
        <taxon>Vahlkampfiidae</taxon>
        <taxon>Naegleria</taxon>
    </lineage>
</organism>
<feature type="chain" id="PRO_5041744224" evidence="1">
    <location>
        <begin position="24"/>
        <end position="720"/>
    </location>
</feature>
<dbReference type="Gene3D" id="2.130.10.10">
    <property type="entry name" value="YVTN repeat-like/Quinoprotein amine dehydrogenase"/>
    <property type="match status" value="1"/>
</dbReference>
<protein>
    <submittedName>
        <fullName evidence="2">Uncharacterized protein</fullName>
    </submittedName>
</protein>
<dbReference type="AlphaFoldDB" id="A0AA88KWV6"/>